<dbReference type="EMBL" id="VXIS01000177">
    <property type="protein sequence ID" value="KAA8898855.1"/>
    <property type="molecule type" value="Genomic_DNA"/>
</dbReference>
<dbReference type="Proteomes" id="UP000326924">
    <property type="component" value="Unassembled WGS sequence"/>
</dbReference>
<feature type="region of interest" description="Disordered" evidence="1">
    <location>
        <begin position="105"/>
        <end position="137"/>
    </location>
</feature>
<comment type="caution">
    <text evidence="2">The sequence shown here is derived from an EMBL/GenBank/DDBJ whole genome shotgun (WGS) entry which is preliminary data.</text>
</comment>
<reference evidence="2 3" key="1">
    <citation type="submission" date="2019-09" db="EMBL/GenBank/DDBJ databases">
        <title>Draft genome of the ectomycorrhizal ascomycete Sphaerosporella brunnea.</title>
        <authorList>
            <consortium name="DOE Joint Genome Institute"/>
            <person name="Benucci G.M."/>
            <person name="Marozzi G."/>
            <person name="Antonielli L."/>
            <person name="Sanchez S."/>
            <person name="Marco P."/>
            <person name="Wang X."/>
            <person name="Falini L.B."/>
            <person name="Barry K."/>
            <person name="Haridas S."/>
            <person name="Lipzen A."/>
            <person name="Labutti K."/>
            <person name="Grigoriev I.V."/>
            <person name="Murat C."/>
            <person name="Martin F."/>
            <person name="Albertini E."/>
            <person name="Donnini D."/>
            <person name="Bonito G."/>
        </authorList>
    </citation>
    <scope>NUCLEOTIDE SEQUENCE [LARGE SCALE GENOMIC DNA]</scope>
    <source>
        <strain evidence="2 3">Sb_GMNB300</strain>
    </source>
</reference>
<name>A0A5J5EQU7_9PEZI</name>
<evidence type="ECO:0000313" key="2">
    <source>
        <dbReference type="EMBL" id="KAA8898855.1"/>
    </source>
</evidence>
<protein>
    <submittedName>
        <fullName evidence="2">Uncharacterized protein</fullName>
    </submittedName>
</protein>
<proteinExistence type="predicted"/>
<keyword evidence="3" id="KW-1185">Reference proteome</keyword>
<gene>
    <name evidence="2" type="ORF">FN846DRAFT_991064</name>
</gene>
<sequence>MSSSLKDPVSAVPVSQLKDPPAPALSIHLTAPANDPDNALIRAELARRTREARKTHKAVGNPGSGKKAPECDSASSQHEPMALVAVNTRHRFDDIPGAVDAVLAARRAQQPSRQGVEDDKQTGKAQLRPAPLKTPGEAAPMFSKEELRRVGEIANGRREAERKYTMKLVAHQQANSVLKAMALDAADNAPNGCLHPIDHLDWKSAQAEQQILHTDNLVLKLHLAKVLHGLVKRRAQVLKHQQCAAQKLGRKMLAKATEGLTIEELDAEIRRLENETRGSSFDAGSFSRGAGQAIGLRHVDTLSALQDVDDNAASDLNWVPVL</sequence>
<feature type="region of interest" description="Disordered" evidence="1">
    <location>
        <begin position="1"/>
        <end position="77"/>
    </location>
</feature>
<evidence type="ECO:0000256" key="1">
    <source>
        <dbReference type="SAM" id="MobiDB-lite"/>
    </source>
</evidence>
<evidence type="ECO:0000313" key="3">
    <source>
        <dbReference type="Proteomes" id="UP000326924"/>
    </source>
</evidence>
<organism evidence="2 3">
    <name type="scientific">Sphaerosporella brunnea</name>
    <dbReference type="NCBI Taxonomy" id="1250544"/>
    <lineage>
        <taxon>Eukaryota</taxon>
        <taxon>Fungi</taxon>
        <taxon>Dikarya</taxon>
        <taxon>Ascomycota</taxon>
        <taxon>Pezizomycotina</taxon>
        <taxon>Pezizomycetes</taxon>
        <taxon>Pezizales</taxon>
        <taxon>Pyronemataceae</taxon>
        <taxon>Sphaerosporella</taxon>
    </lineage>
</organism>
<dbReference type="InParanoid" id="A0A5J5EQU7"/>
<dbReference type="AlphaFoldDB" id="A0A5J5EQU7"/>
<accession>A0A5J5EQU7</accession>